<dbReference type="Proteomes" id="UP000783686">
    <property type="component" value="Unassembled WGS sequence"/>
</dbReference>
<feature type="domain" description="URB1 C-terminal" evidence="1">
    <location>
        <begin position="208"/>
        <end position="401"/>
    </location>
</feature>
<dbReference type="OrthoDB" id="72892at2759"/>
<dbReference type="EMBL" id="CAJFDH010000004">
    <property type="protein sequence ID" value="CAD5218838.1"/>
    <property type="molecule type" value="Genomic_DNA"/>
</dbReference>
<evidence type="ECO:0000313" key="2">
    <source>
        <dbReference type="EMBL" id="CAD5218838.1"/>
    </source>
</evidence>
<evidence type="ECO:0000313" key="3">
    <source>
        <dbReference type="Proteomes" id="UP000614601"/>
    </source>
</evidence>
<name>A0A811KTA5_9BILA</name>
<dbReference type="EMBL" id="CAJFCW020000004">
    <property type="protein sequence ID" value="CAG9111915.1"/>
    <property type="molecule type" value="Genomic_DNA"/>
</dbReference>
<organism evidence="2 3">
    <name type="scientific">Bursaphelenchus okinawaensis</name>
    <dbReference type="NCBI Taxonomy" id="465554"/>
    <lineage>
        <taxon>Eukaryota</taxon>
        <taxon>Metazoa</taxon>
        <taxon>Ecdysozoa</taxon>
        <taxon>Nematoda</taxon>
        <taxon>Chromadorea</taxon>
        <taxon>Rhabditida</taxon>
        <taxon>Tylenchina</taxon>
        <taxon>Tylenchomorpha</taxon>
        <taxon>Aphelenchoidea</taxon>
        <taxon>Aphelenchoididae</taxon>
        <taxon>Bursaphelenchus</taxon>
    </lineage>
</organism>
<reference evidence="2" key="1">
    <citation type="submission" date="2020-09" db="EMBL/GenBank/DDBJ databases">
        <authorList>
            <person name="Kikuchi T."/>
        </authorList>
    </citation>
    <scope>NUCLEOTIDE SEQUENCE</scope>
    <source>
        <strain evidence="2">SH1</strain>
    </source>
</reference>
<protein>
    <recommendedName>
        <fullName evidence="1">URB1 C-terminal domain-containing protein</fullName>
    </recommendedName>
</protein>
<gene>
    <name evidence="2" type="ORF">BOKJ2_LOCUS8048</name>
</gene>
<sequence length="515" mass="59865">MAVSKKQENGVTQEIVDEGEEMTVEQLVERFDRYYHKVVSNKREYQQKFYQHLMDFLIKVKNTSYEAVEIIVPKIDVKFLSELLIKYKATQNDVDTTIFNILTFLEKNLHVGLRAVSPLVFSEKSRPYYANLIQFGRSLSSVLKPDQILNFINPEVLKKTAFSMVYTEYRGERAPDMYDPRFMLLLFLNMVQPGSDLSAKRFITSNCLHFCFSALSLQTDEYRALGYRVINDFTKHLNDLSAETFPQKALFIYLLKLFKNSVTQINERVMSPLTRFFCEVFDVTLDPLDPMFKGVWASLTMKPAIELNKLPEFKKFFFSTASVAFSKERSWVLDIAVSSLECPQDYMAVRNTYVAETLMAAFTSCMIHKGNKLSILKFFKACLRYPVVTKDITLRCNLPTWISYVIKHRTTTRFEQIFLTQIFVHNIRIALEYKSVYEDVLLRRTFKSAAEKVSESINSVDDHGKAKFSEALSKFLETGEMVFNEKVEDDDKPELETYAKAEKKKSRRTERCGNT</sequence>
<dbReference type="InterPro" id="IPR032436">
    <property type="entry name" value="URB1_C"/>
</dbReference>
<keyword evidence="3" id="KW-1185">Reference proteome</keyword>
<dbReference type="Proteomes" id="UP000614601">
    <property type="component" value="Unassembled WGS sequence"/>
</dbReference>
<accession>A0A811KTA5</accession>
<dbReference type="AlphaFoldDB" id="A0A811KTA5"/>
<dbReference type="InterPro" id="IPR039844">
    <property type="entry name" value="URB1"/>
</dbReference>
<dbReference type="GO" id="GO:0000463">
    <property type="term" value="P:maturation of LSU-rRNA from tricistronic rRNA transcript (SSU-rRNA, 5.8S rRNA, LSU-rRNA)"/>
    <property type="evidence" value="ECO:0007669"/>
    <property type="project" value="TreeGrafter"/>
</dbReference>
<dbReference type="Pfam" id="PF16201">
    <property type="entry name" value="NopRA1"/>
    <property type="match status" value="1"/>
</dbReference>
<proteinExistence type="predicted"/>
<dbReference type="GO" id="GO:0005730">
    <property type="term" value="C:nucleolus"/>
    <property type="evidence" value="ECO:0007669"/>
    <property type="project" value="TreeGrafter"/>
</dbReference>
<comment type="caution">
    <text evidence="2">The sequence shown here is derived from an EMBL/GenBank/DDBJ whole genome shotgun (WGS) entry which is preliminary data.</text>
</comment>
<dbReference type="GO" id="GO:0000466">
    <property type="term" value="P:maturation of 5.8S rRNA from tricistronic rRNA transcript (SSU-rRNA, 5.8S rRNA, LSU-rRNA)"/>
    <property type="evidence" value="ECO:0007669"/>
    <property type="project" value="TreeGrafter"/>
</dbReference>
<evidence type="ECO:0000259" key="1">
    <source>
        <dbReference type="Pfam" id="PF16201"/>
    </source>
</evidence>
<dbReference type="PANTHER" id="PTHR13500">
    <property type="entry name" value="NUCLEOLAR PRERIBOSOMAL-ASSOCIATED PROTEIN 1"/>
    <property type="match status" value="1"/>
</dbReference>
<dbReference type="PANTHER" id="PTHR13500:SF0">
    <property type="entry name" value="NUCLEOLAR PRE-RIBOSOMAL-ASSOCIATED PROTEIN 1"/>
    <property type="match status" value="1"/>
</dbReference>